<reference evidence="5 6" key="1">
    <citation type="submission" date="2006-08" db="EMBL/GenBank/DDBJ databases">
        <title>Complete sequence of Maricaulis maris MCS10.</title>
        <authorList>
            <consortium name="US DOE Joint Genome Institute"/>
            <person name="Copeland A."/>
            <person name="Lucas S."/>
            <person name="Lapidus A."/>
            <person name="Barry K."/>
            <person name="Detter J.C."/>
            <person name="Glavina del Rio T."/>
            <person name="Hammon N."/>
            <person name="Israni S."/>
            <person name="Dalin E."/>
            <person name="Tice H."/>
            <person name="Pitluck S."/>
            <person name="Saunders E."/>
            <person name="Brettin T."/>
            <person name="Bruce D."/>
            <person name="Han C."/>
            <person name="Tapia R."/>
            <person name="Gilna P."/>
            <person name="Schmutz J."/>
            <person name="Larimer F."/>
            <person name="Land M."/>
            <person name="Hauser L."/>
            <person name="Kyrpides N."/>
            <person name="Mikhailova N."/>
            <person name="Viollier P."/>
            <person name="Stephens C."/>
            <person name="Richardson P."/>
        </authorList>
    </citation>
    <scope>NUCLEOTIDE SEQUENCE [LARGE SCALE GENOMIC DNA]</scope>
    <source>
        <strain evidence="5 6">MCS10</strain>
    </source>
</reference>
<dbReference type="GO" id="GO:0015562">
    <property type="term" value="F:efflux transmembrane transporter activity"/>
    <property type="evidence" value="ECO:0007669"/>
    <property type="project" value="TreeGrafter"/>
</dbReference>
<dbReference type="HOGENOM" id="CLU_018816_1_0_5"/>
<dbReference type="GO" id="GO:1990281">
    <property type="term" value="C:efflux pump complex"/>
    <property type="evidence" value="ECO:0007669"/>
    <property type="project" value="TreeGrafter"/>
</dbReference>
<feature type="chain" id="PRO_5004168167" evidence="3">
    <location>
        <begin position="21"/>
        <end position="358"/>
    </location>
</feature>
<proteinExistence type="inferred from homology"/>
<dbReference type="KEGG" id="mmr:Mmar10_2115"/>
<evidence type="ECO:0000256" key="2">
    <source>
        <dbReference type="SAM" id="Coils"/>
    </source>
</evidence>
<dbReference type="Gene3D" id="2.40.30.170">
    <property type="match status" value="1"/>
</dbReference>
<keyword evidence="6" id="KW-1185">Reference proteome</keyword>
<accession>Q0AMT0</accession>
<evidence type="ECO:0000259" key="4">
    <source>
        <dbReference type="Pfam" id="PF25967"/>
    </source>
</evidence>
<dbReference type="STRING" id="394221.Mmar10_2115"/>
<protein>
    <submittedName>
        <fullName evidence="5">Efflux transporter, RND family, MFP subunit</fullName>
    </submittedName>
</protein>
<keyword evidence="2" id="KW-0175">Coiled coil</keyword>
<dbReference type="PROSITE" id="PS51257">
    <property type="entry name" value="PROKAR_LIPOPROTEIN"/>
    <property type="match status" value="1"/>
</dbReference>
<dbReference type="RefSeq" id="WP_011644052.1">
    <property type="nucleotide sequence ID" value="NC_008347.1"/>
</dbReference>
<feature type="domain" description="Multidrug resistance protein MdtA-like C-terminal permuted SH3" evidence="4">
    <location>
        <begin position="279"/>
        <end position="336"/>
    </location>
</feature>
<dbReference type="eggNOG" id="COG0845">
    <property type="taxonomic scope" value="Bacteria"/>
</dbReference>
<keyword evidence="3" id="KW-0732">Signal</keyword>
<evidence type="ECO:0000313" key="5">
    <source>
        <dbReference type="EMBL" id="ABI66407.1"/>
    </source>
</evidence>
<dbReference type="EMBL" id="CP000449">
    <property type="protein sequence ID" value="ABI66407.1"/>
    <property type="molecule type" value="Genomic_DNA"/>
</dbReference>
<gene>
    <name evidence="5" type="ordered locus">Mmar10_2115</name>
</gene>
<dbReference type="OrthoDB" id="9813967at2"/>
<sequence length="358" mass="38417" precursor="true">MTRIPLLAALGTSLLLAACAEEIVAPPSPPRLVQLAEVVADSGETRHEFVGRVEARLSVDMAFQVGGQLADLPLNEGILIEQGTLVAALDREDFQRAEREARVQLQQANTELERQRTLHERGIASQAALDSAQTNYDLREVALQTARRNLGYATLTAPFDALVSRRLVDNYTIVSPGQPVVRLMDVSELRVSIPISESMVATFDREDLVSLEAAFAFLPGQTFPLEPRELVSEPDSASRTYRAIAALPGDMPANLLPGMTATVFSEFANNGNSGTGLRVPLNAVAAAPDGSQRVWVFDPDTSTVSSRPVTSDGFEGDMIIIETGLAAGDQVVTAGVSALHEGMTVRPLADNTRFGQPQ</sequence>
<dbReference type="Gene3D" id="2.40.420.20">
    <property type="match status" value="1"/>
</dbReference>
<dbReference type="InterPro" id="IPR058627">
    <property type="entry name" value="MdtA-like_C"/>
</dbReference>
<feature type="signal peptide" evidence="3">
    <location>
        <begin position="1"/>
        <end position="20"/>
    </location>
</feature>
<dbReference type="SUPFAM" id="SSF111369">
    <property type="entry name" value="HlyD-like secretion proteins"/>
    <property type="match status" value="1"/>
</dbReference>
<dbReference type="PANTHER" id="PTHR30469:SF20">
    <property type="entry name" value="EFFLUX RND TRANSPORTER PERIPLASMIC ADAPTOR SUBUNIT"/>
    <property type="match status" value="1"/>
</dbReference>
<dbReference type="Gene3D" id="1.10.287.470">
    <property type="entry name" value="Helix hairpin bin"/>
    <property type="match status" value="1"/>
</dbReference>
<dbReference type="InterPro" id="IPR006143">
    <property type="entry name" value="RND_pump_MFP"/>
</dbReference>
<feature type="coiled-coil region" evidence="2">
    <location>
        <begin position="91"/>
        <end position="118"/>
    </location>
</feature>
<dbReference type="Proteomes" id="UP000001964">
    <property type="component" value="Chromosome"/>
</dbReference>
<dbReference type="NCBIfam" id="TIGR01730">
    <property type="entry name" value="RND_mfp"/>
    <property type="match status" value="1"/>
</dbReference>
<dbReference type="AlphaFoldDB" id="Q0AMT0"/>
<evidence type="ECO:0000256" key="1">
    <source>
        <dbReference type="ARBA" id="ARBA00009477"/>
    </source>
</evidence>
<organism evidence="5 6">
    <name type="scientific">Maricaulis maris (strain MCS10)</name>
    <name type="common">Caulobacter maris</name>
    <dbReference type="NCBI Taxonomy" id="394221"/>
    <lineage>
        <taxon>Bacteria</taxon>
        <taxon>Pseudomonadati</taxon>
        <taxon>Pseudomonadota</taxon>
        <taxon>Alphaproteobacteria</taxon>
        <taxon>Maricaulales</taxon>
        <taxon>Maricaulaceae</taxon>
        <taxon>Maricaulis</taxon>
    </lineage>
</organism>
<comment type="similarity">
    <text evidence="1">Belongs to the membrane fusion protein (MFP) (TC 8.A.1) family.</text>
</comment>
<dbReference type="Gene3D" id="2.40.50.100">
    <property type="match status" value="1"/>
</dbReference>
<name>Q0AMT0_MARMM</name>
<dbReference type="Pfam" id="PF25967">
    <property type="entry name" value="RND-MFP_C"/>
    <property type="match status" value="1"/>
</dbReference>
<dbReference type="PANTHER" id="PTHR30469">
    <property type="entry name" value="MULTIDRUG RESISTANCE PROTEIN MDTA"/>
    <property type="match status" value="1"/>
</dbReference>
<evidence type="ECO:0000256" key="3">
    <source>
        <dbReference type="SAM" id="SignalP"/>
    </source>
</evidence>
<evidence type="ECO:0000313" key="6">
    <source>
        <dbReference type="Proteomes" id="UP000001964"/>
    </source>
</evidence>